<proteinExistence type="predicted"/>
<evidence type="ECO:0000313" key="2">
    <source>
        <dbReference type="Proteomes" id="UP001235939"/>
    </source>
</evidence>
<evidence type="ECO:0000313" key="1">
    <source>
        <dbReference type="EMBL" id="UYV83906.1"/>
    </source>
</evidence>
<reference evidence="1 2" key="1">
    <citation type="submission" date="2022-03" db="EMBL/GenBank/DDBJ databases">
        <title>A chromosomal length assembly of Cordylochernes scorpioides.</title>
        <authorList>
            <person name="Zeh D."/>
            <person name="Zeh J."/>
        </authorList>
    </citation>
    <scope>NUCLEOTIDE SEQUENCE [LARGE SCALE GENOMIC DNA]</scope>
    <source>
        <strain evidence="1">IN4F17</strain>
        <tissue evidence="1">Whole Body</tissue>
    </source>
</reference>
<protein>
    <submittedName>
        <fullName evidence="1">Uncharacterized protein</fullName>
    </submittedName>
</protein>
<organism evidence="1 2">
    <name type="scientific">Cordylochernes scorpioides</name>
    <dbReference type="NCBI Taxonomy" id="51811"/>
    <lineage>
        <taxon>Eukaryota</taxon>
        <taxon>Metazoa</taxon>
        <taxon>Ecdysozoa</taxon>
        <taxon>Arthropoda</taxon>
        <taxon>Chelicerata</taxon>
        <taxon>Arachnida</taxon>
        <taxon>Pseudoscorpiones</taxon>
        <taxon>Cheliferoidea</taxon>
        <taxon>Chernetidae</taxon>
        <taxon>Cordylochernes</taxon>
    </lineage>
</organism>
<sequence length="189" mass="21620">MAQARLYPVSIVILATPVEEPKGSKACISIIKEAPSITYQQLEKSVGIGLAAVNTIINDYLKYRKLVSRLVPHSLTENQKLGRAYQRLFLNIITGDETWIYNFDPEKKLIYSGALQNHLLLRKFAERKVKSGFIDIVKLEDRKTVNSDLYTTKCLPEVFEKSSKADQELNLEESFFTMTKQDRTPQPKH</sequence>
<name>A0ABY6LRP6_9ARAC</name>
<dbReference type="EMBL" id="CP092886">
    <property type="protein sequence ID" value="UYV83906.1"/>
    <property type="molecule type" value="Genomic_DNA"/>
</dbReference>
<dbReference type="Proteomes" id="UP001235939">
    <property type="component" value="Chromosome X"/>
</dbReference>
<keyword evidence="2" id="KW-1185">Reference proteome</keyword>
<accession>A0ABY6LRP6</accession>
<gene>
    <name evidence="1" type="ORF">LAZ67_X000569</name>
</gene>